<evidence type="ECO:0000259" key="9">
    <source>
        <dbReference type="Pfam" id="PF18052"/>
    </source>
</evidence>
<feature type="domain" description="Disease resistance N-terminal" evidence="9">
    <location>
        <begin position="18"/>
        <end position="100"/>
    </location>
</feature>
<evidence type="ECO:0000256" key="3">
    <source>
        <dbReference type="ARBA" id="ARBA00022737"/>
    </source>
</evidence>
<dbReference type="Pfam" id="PF18052">
    <property type="entry name" value="Rx_N"/>
    <property type="match status" value="1"/>
</dbReference>
<evidence type="ECO:0000256" key="7">
    <source>
        <dbReference type="SAM" id="SignalP"/>
    </source>
</evidence>
<dbReference type="InterPro" id="IPR002182">
    <property type="entry name" value="NB-ARC"/>
</dbReference>
<dbReference type="GO" id="GO:0051707">
    <property type="term" value="P:response to other organism"/>
    <property type="evidence" value="ECO:0007669"/>
    <property type="project" value="UniProtKB-ARBA"/>
</dbReference>
<feature type="signal peptide" evidence="7">
    <location>
        <begin position="1"/>
        <end position="17"/>
    </location>
</feature>
<evidence type="ECO:0000256" key="1">
    <source>
        <dbReference type="ARBA" id="ARBA00008894"/>
    </source>
</evidence>
<keyword evidence="13" id="KW-1185">Reference proteome</keyword>
<dbReference type="InterPro" id="IPR036388">
    <property type="entry name" value="WH-like_DNA-bd_sf"/>
</dbReference>
<dbReference type="InterPro" id="IPR041118">
    <property type="entry name" value="Rx_N"/>
</dbReference>
<dbReference type="SUPFAM" id="SSF52058">
    <property type="entry name" value="L domain-like"/>
    <property type="match status" value="2"/>
</dbReference>
<evidence type="ECO:0000259" key="10">
    <source>
        <dbReference type="Pfam" id="PF23559"/>
    </source>
</evidence>
<keyword evidence="2" id="KW-0433">Leucine-rich repeat</keyword>
<dbReference type="InterPro" id="IPR032675">
    <property type="entry name" value="LRR_dom_sf"/>
</dbReference>
<dbReference type="GO" id="GO:0043531">
    <property type="term" value="F:ADP binding"/>
    <property type="evidence" value="ECO:0007669"/>
    <property type="project" value="InterPro"/>
</dbReference>
<evidence type="ECO:0000259" key="11">
    <source>
        <dbReference type="Pfam" id="PF25019"/>
    </source>
</evidence>
<evidence type="ECO:0000256" key="2">
    <source>
        <dbReference type="ARBA" id="ARBA00022614"/>
    </source>
</evidence>
<evidence type="ECO:0000256" key="5">
    <source>
        <dbReference type="ARBA" id="ARBA00022821"/>
    </source>
</evidence>
<evidence type="ECO:0000313" key="13">
    <source>
        <dbReference type="Proteomes" id="UP001140206"/>
    </source>
</evidence>
<name>A0AAV8F9N5_9POAL</name>
<dbReference type="Gene3D" id="3.40.50.300">
    <property type="entry name" value="P-loop containing nucleotide triphosphate hydrolases"/>
    <property type="match status" value="1"/>
</dbReference>
<feature type="chain" id="PRO_5043720414" evidence="7">
    <location>
        <begin position="18"/>
        <end position="1227"/>
    </location>
</feature>
<evidence type="ECO:0000259" key="8">
    <source>
        <dbReference type="Pfam" id="PF00931"/>
    </source>
</evidence>
<dbReference type="Pfam" id="PF00931">
    <property type="entry name" value="NB-ARC"/>
    <property type="match status" value="1"/>
</dbReference>
<keyword evidence="3" id="KW-0677">Repeat</keyword>
<evidence type="ECO:0000313" key="12">
    <source>
        <dbReference type="EMBL" id="KAJ4787831.1"/>
    </source>
</evidence>
<protein>
    <submittedName>
        <fullName evidence="12">Disease resistance protein RGA2</fullName>
    </submittedName>
</protein>
<keyword evidence="5" id="KW-0611">Plant defense</keyword>
<organism evidence="12 13">
    <name type="scientific">Rhynchospora pubera</name>
    <dbReference type="NCBI Taxonomy" id="906938"/>
    <lineage>
        <taxon>Eukaryota</taxon>
        <taxon>Viridiplantae</taxon>
        <taxon>Streptophyta</taxon>
        <taxon>Embryophyta</taxon>
        <taxon>Tracheophyta</taxon>
        <taxon>Spermatophyta</taxon>
        <taxon>Magnoliopsida</taxon>
        <taxon>Liliopsida</taxon>
        <taxon>Poales</taxon>
        <taxon>Cyperaceae</taxon>
        <taxon>Cyperoideae</taxon>
        <taxon>Rhynchosporeae</taxon>
        <taxon>Rhynchospora</taxon>
    </lineage>
</organism>
<feature type="domain" description="Disease resistance protein winged helix" evidence="10">
    <location>
        <begin position="448"/>
        <end position="518"/>
    </location>
</feature>
<reference evidence="12" key="1">
    <citation type="submission" date="2022-08" db="EMBL/GenBank/DDBJ databases">
        <authorList>
            <person name="Marques A."/>
        </authorList>
    </citation>
    <scope>NUCLEOTIDE SEQUENCE</scope>
    <source>
        <strain evidence="12">RhyPub2mFocal</strain>
        <tissue evidence="12">Leaves</tissue>
    </source>
</reference>
<dbReference type="Gene3D" id="1.10.8.430">
    <property type="entry name" value="Helical domain of apoptotic protease-activating factors"/>
    <property type="match status" value="1"/>
</dbReference>
<dbReference type="InterPro" id="IPR042197">
    <property type="entry name" value="Apaf_helical"/>
</dbReference>
<feature type="domain" description="NB-ARC" evidence="8">
    <location>
        <begin position="190"/>
        <end position="358"/>
    </location>
</feature>
<keyword evidence="6" id="KW-0067">ATP-binding</keyword>
<dbReference type="Gene3D" id="1.10.10.10">
    <property type="entry name" value="Winged helix-like DNA-binding domain superfamily/Winged helix DNA-binding domain"/>
    <property type="match status" value="1"/>
</dbReference>
<sequence length="1227" mass="139307">MTNWVSSTALFIGGCVASTVVEKIVDMGLSFLHKRKLSESDAAVKRVETALPQIRAIMGVAEELKTKDSSCSEWIHQFREAVDAAEDVLDELEFTKLEDMVKTQNEVGGSASSSKKRKKDAIGGDILERLKEAVTLLDKATAGVEHILQLANLSGIRSFPESQHEVSKDLRRKTTSFLAEREVFGRNVEKAKIIGWLTRETNAPLSSFGIVGMGGQGKTTLAQFVYQEMCRLGCFEKIIWVCVSPEFSVDGITAKILAELGEVFQGDTPFNLLQLSLKIKIHSKKILLILDDVWEDYKRSDWEQLIAPLRFAQRGSTILFTTRNKLVADLLASVINTEHESLTLRDLEEQELGLLFNSYAFYGFNPNNYEDFRAIGDQIVKKVRGSPLAAKVLGSLLNSHMDQDYWRRILKQDSVINLEEVEGVIEVLKLSYYNLPADIQVCFRFCSIFPEGHTFDKEELIKMWMASGFIRQKSFQEERPEDIGEFYFNHLLKKSFLEYSWDGDGERYVMHDLVYELAQNVSNGEYWRVSQNDKSKSIIIPSTVRHVSIPDSAIERLSHLGNIRSLVVTTCTERIETNPNLCVLPNSLIKKSLRVLKIHVNRSFKLPDEIGFLVHLRYLSIELKDIVSPSFEYFFPASIYKLYHLQVLELVGDYPISPFFEIENTEMANLVSLRYMRLPDQIMRTIYGVHRLESLQELTFFVGQGNGYRIDELRTLNNLRHLTIYNIENIGSSLEARDANLLRKESLKSLSLTWTSGSNSDNPEQIIASLQPHPNLVKLKIENYEGHRYPIWMREMPCLKFLDIYGFPNLDNLPDLPLSLIEIRLRDVGLNILPKLYQSYNTNTPRLKSSLRLLEITKCPNLGSLNGFLQQEMVTLDCFEELIIKNCENLTQLPEEFSTFLSIKHLHIGDCPNLTRLPYCLPLSLITFDINGMAVSELPLQFQTPYRSGSQSTSSFKSSLRLVYIRNCPNLIALNGFFQQDDIDFQAINIICIEECGNLVQIPRGVFLKFVSLTNLTIVNCPTLEAVDNQNNLLPSNLKMLHMKNCGDLEVPLLESSAGHITLTDLKIVNCANITRIPSSQNVFEYLSKLSISGCSRLIELSLMQQAHNVDQGNNLAHLNINDLSIDQLSLLLIEPLRNLRSVSVLLVSFCSGMEALPEQWLLQNSDTLRRLTILNARTLQSLPDTMVRLTALEELLISHADLLIELPELPASLKFKHIYGLGNRLL</sequence>
<dbReference type="PANTHER" id="PTHR36766">
    <property type="entry name" value="PLANT BROAD-SPECTRUM MILDEW RESISTANCE PROTEIN RPW8"/>
    <property type="match status" value="1"/>
</dbReference>
<proteinExistence type="inferred from homology"/>
<evidence type="ECO:0000256" key="6">
    <source>
        <dbReference type="ARBA" id="ARBA00022840"/>
    </source>
</evidence>
<dbReference type="PRINTS" id="PR00364">
    <property type="entry name" value="DISEASERSIST"/>
</dbReference>
<dbReference type="InterPro" id="IPR056789">
    <property type="entry name" value="LRR_R13L1-DRL21"/>
</dbReference>
<dbReference type="SUPFAM" id="SSF52540">
    <property type="entry name" value="P-loop containing nucleoside triphosphate hydrolases"/>
    <property type="match status" value="1"/>
</dbReference>
<dbReference type="InterPro" id="IPR027417">
    <property type="entry name" value="P-loop_NTPase"/>
</dbReference>
<feature type="domain" description="R13L1/DRL21-like LRR repeat region" evidence="11">
    <location>
        <begin position="710"/>
        <end position="816"/>
    </location>
</feature>
<dbReference type="InterPro" id="IPR058922">
    <property type="entry name" value="WHD_DRP"/>
</dbReference>
<dbReference type="GO" id="GO:0005524">
    <property type="term" value="F:ATP binding"/>
    <property type="evidence" value="ECO:0007669"/>
    <property type="project" value="UniProtKB-KW"/>
</dbReference>
<dbReference type="Gene3D" id="3.80.10.10">
    <property type="entry name" value="Ribonuclease Inhibitor"/>
    <property type="match status" value="3"/>
</dbReference>
<dbReference type="Proteomes" id="UP001140206">
    <property type="component" value="Chromosome 2"/>
</dbReference>
<dbReference type="PANTHER" id="PTHR36766:SF60">
    <property type="entry name" value="NB-ARC DOMAIN-CONTAINING PROTEIN"/>
    <property type="match status" value="1"/>
</dbReference>
<dbReference type="AlphaFoldDB" id="A0AAV8F9N5"/>
<comment type="similarity">
    <text evidence="1">Belongs to the disease resistance NB-LRR family.</text>
</comment>
<dbReference type="Pfam" id="PF23559">
    <property type="entry name" value="WHD_DRP"/>
    <property type="match status" value="1"/>
</dbReference>
<dbReference type="GO" id="GO:0006952">
    <property type="term" value="P:defense response"/>
    <property type="evidence" value="ECO:0007669"/>
    <property type="project" value="UniProtKB-KW"/>
</dbReference>
<gene>
    <name evidence="12" type="ORF">LUZ62_039077</name>
</gene>
<evidence type="ECO:0000256" key="4">
    <source>
        <dbReference type="ARBA" id="ARBA00022741"/>
    </source>
</evidence>
<dbReference type="Pfam" id="PF25019">
    <property type="entry name" value="LRR_R13L1-DRL21"/>
    <property type="match status" value="1"/>
</dbReference>
<keyword evidence="7" id="KW-0732">Signal</keyword>
<accession>A0AAV8F9N5</accession>
<dbReference type="EMBL" id="JAMFTS010000002">
    <property type="protein sequence ID" value="KAJ4787831.1"/>
    <property type="molecule type" value="Genomic_DNA"/>
</dbReference>
<comment type="caution">
    <text evidence="12">The sequence shown here is derived from an EMBL/GenBank/DDBJ whole genome shotgun (WGS) entry which is preliminary data.</text>
</comment>
<keyword evidence="4" id="KW-0547">Nucleotide-binding</keyword>